<keyword evidence="5 9" id="KW-0812">Transmembrane</keyword>
<evidence type="ECO:0000313" key="11">
    <source>
        <dbReference type="EMBL" id="PJC31453.1"/>
    </source>
</evidence>
<evidence type="ECO:0000256" key="6">
    <source>
        <dbReference type="ARBA" id="ARBA00022989"/>
    </source>
</evidence>
<organism evidence="11 12">
    <name type="scientific">Candidatus Roizmanbacteria bacterium CG_4_9_14_0_2_um_filter_39_13</name>
    <dbReference type="NCBI Taxonomy" id="1974839"/>
    <lineage>
        <taxon>Bacteria</taxon>
        <taxon>Candidatus Roizmaniibacteriota</taxon>
    </lineage>
</organism>
<evidence type="ECO:0000256" key="9">
    <source>
        <dbReference type="SAM" id="Phobius"/>
    </source>
</evidence>
<feature type="transmembrane region" description="Helical" evidence="9">
    <location>
        <begin position="229"/>
        <end position="250"/>
    </location>
</feature>
<comment type="subcellular location">
    <subcellularLocation>
        <location evidence="1">Cell membrane</location>
        <topology evidence="1">Multi-pass membrane protein</topology>
    </subcellularLocation>
</comment>
<name>A0A2M8EYE9_9BACT</name>
<dbReference type="GO" id="GO:0016757">
    <property type="term" value="F:glycosyltransferase activity"/>
    <property type="evidence" value="ECO:0007669"/>
    <property type="project" value="UniProtKB-KW"/>
</dbReference>
<comment type="similarity">
    <text evidence="8">Belongs to the glycosyltransferase 2 family. GtrB subfamily.</text>
</comment>
<dbReference type="InterPro" id="IPR001173">
    <property type="entry name" value="Glyco_trans_2-like"/>
</dbReference>
<dbReference type="FunFam" id="3.90.550.10:FF:000079">
    <property type="entry name" value="Probable glycosyl transferase"/>
    <property type="match status" value="1"/>
</dbReference>
<dbReference type="CDD" id="cd04187">
    <property type="entry name" value="DPM1_like_bac"/>
    <property type="match status" value="1"/>
</dbReference>
<evidence type="ECO:0000256" key="8">
    <source>
        <dbReference type="ARBA" id="ARBA00038152"/>
    </source>
</evidence>
<dbReference type="Pfam" id="PF00535">
    <property type="entry name" value="Glycos_transf_2"/>
    <property type="match status" value="1"/>
</dbReference>
<dbReference type="InterPro" id="IPR050256">
    <property type="entry name" value="Glycosyltransferase_2"/>
</dbReference>
<keyword evidence="3" id="KW-0328">Glycosyltransferase</keyword>
<evidence type="ECO:0000313" key="12">
    <source>
        <dbReference type="Proteomes" id="UP000231383"/>
    </source>
</evidence>
<dbReference type="SUPFAM" id="SSF53448">
    <property type="entry name" value="Nucleotide-diphospho-sugar transferases"/>
    <property type="match status" value="1"/>
</dbReference>
<evidence type="ECO:0000256" key="2">
    <source>
        <dbReference type="ARBA" id="ARBA00022475"/>
    </source>
</evidence>
<keyword evidence="6 9" id="KW-1133">Transmembrane helix</keyword>
<dbReference type="PANTHER" id="PTHR48090">
    <property type="entry name" value="UNDECAPRENYL-PHOSPHATE 4-DEOXY-4-FORMAMIDO-L-ARABINOSE TRANSFERASE-RELATED"/>
    <property type="match status" value="1"/>
</dbReference>
<evidence type="ECO:0000256" key="5">
    <source>
        <dbReference type="ARBA" id="ARBA00022692"/>
    </source>
</evidence>
<evidence type="ECO:0000259" key="10">
    <source>
        <dbReference type="Pfam" id="PF00535"/>
    </source>
</evidence>
<dbReference type="AlphaFoldDB" id="A0A2M8EYE9"/>
<evidence type="ECO:0000256" key="3">
    <source>
        <dbReference type="ARBA" id="ARBA00022676"/>
    </source>
</evidence>
<dbReference type="GO" id="GO:0005886">
    <property type="term" value="C:plasma membrane"/>
    <property type="evidence" value="ECO:0007669"/>
    <property type="project" value="UniProtKB-SubCell"/>
</dbReference>
<dbReference type="PANTHER" id="PTHR48090:SF1">
    <property type="entry name" value="PROPHAGE BACTOPRENOL GLUCOSYL TRANSFERASE HOMOLOG"/>
    <property type="match status" value="1"/>
</dbReference>
<evidence type="ECO:0000256" key="7">
    <source>
        <dbReference type="ARBA" id="ARBA00023136"/>
    </source>
</evidence>
<accession>A0A2M8EYE9</accession>
<keyword evidence="7 9" id="KW-0472">Membrane</keyword>
<proteinExistence type="inferred from homology"/>
<dbReference type="EMBL" id="PFSC01000110">
    <property type="protein sequence ID" value="PJC31453.1"/>
    <property type="molecule type" value="Genomic_DNA"/>
</dbReference>
<feature type="domain" description="Glycosyltransferase 2-like" evidence="10">
    <location>
        <begin position="7"/>
        <end position="166"/>
    </location>
</feature>
<dbReference type="Gene3D" id="3.90.550.10">
    <property type="entry name" value="Spore Coat Polysaccharide Biosynthesis Protein SpsA, Chain A"/>
    <property type="match status" value="1"/>
</dbReference>
<sequence length="310" mass="35172">MNDFLLSIVIPVFNEKNNILPLLDVLLPFLENYSHEVLFVNDGSRDGTAEIITEIAQKNHNIKLVSFNRNFGHQIALMAGYSFAKGDAVISMDADLQDPPSAIPQMIEKWQQGAKIVYAKRKKRDVDSFFKKKTAEVFYRFMNMLSDIKIPENVGDFRLLDRSAVKYLTSLPEHAPFLRGLVAWGGYSEDFVYFDREERHAGKTHYSISKMVNFALDGITSFSVKPLRLATYMGFTAGSFGFLGIIYAVIGKFFLPIPWVTGWTGIFVGIMFIGGVQLITIGIIGEYISKIYLEVLQRPHYLLKEKINID</sequence>
<evidence type="ECO:0000256" key="1">
    <source>
        <dbReference type="ARBA" id="ARBA00004651"/>
    </source>
</evidence>
<comment type="caution">
    <text evidence="11">The sequence shown here is derived from an EMBL/GenBank/DDBJ whole genome shotgun (WGS) entry which is preliminary data.</text>
</comment>
<evidence type="ECO:0000256" key="4">
    <source>
        <dbReference type="ARBA" id="ARBA00022679"/>
    </source>
</evidence>
<keyword evidence="4 11" id="KW-0808">Transferase</keyword>
<keyword evidence="2" id="KW-1003">Cell membrane</keyword>
<gene>
    <name evidence="11" type="ORF">CO051_04105</name>
</gene>
<feature type="transmembrane region" description="Helical" evidence="9">
    <location>
        <begin position="262"/>
        <end position="288"/>
    </location>
</feature>
<dbReference type="InterPro" id="IPR029044">
    <property type="entry name" value="Nucleotide-diphossugar_trans"/>
</dbReference>
<protein>
    <submittedName>
        <fullName evidence="11">Glycosyltransferase</fullName>
    </submittedName>
</protein>
<reference evidence="12" key="1">
    <citation type="submission" date="2017-09" db="EMBL/GenBank/DDBJ databases">
        <title>Depth-based differentiation of microbial function through sediment-hosted aquifers and enrichment of novel symbionts in the deep terrestrial subsurface.</title>
        <authorList>
            <person name="Probst A.J."/>
            <person name="Ladd B."/>
            <person name="Jarett J.K."/>
            <person name="Geller-Mcgrath D.E."/>
            <person name="Sieber C.M.K."/>
            <person name="Emerson J.B."/>
            <person name="Anantharaman K."/>
            <person name="Thomas B.C."/>
            <person name="Malmstrom R."/>
            <person name="Stieglmeier M."/>
            <person name="Klingl A."/>
            <person name="Woyke T."/>
            <person name="Ryan C.M."/>
            <person name="Banfield J.F."/>
        </authorList>
    </citation>
    <scope>NUCLEOTIDE SEQUENCE [LARGE SCALE GENOMIC DNA]</scope>
</reference>
<dbReference type="Proteomes" id="UP000231383">
    <property type="component" value="Unassembled WGS sequence"/>
</dbReference>